<protein>
    <submittedName>
        <fullName evidence="2">Uncharacterized protein</fullName>
    </submittedName>
</protein>
<dbReference type="RefSeq" id="XP_064656577.1">
    <property type="nucleotide sequence ID" value="XM_064805472.1"/>
</dbReference>
<dbReference type="Proteomes" id="UP001337655">
    <property type="component" value="Unassembled WGS sequence"/>
</dbReference>
<evidence type="ECO:0000313" key="2">
    <source>
        <dbReference type="EMBL" id="KAK5166695.1"/>
    </source>
</evidence>
<feature type="region of interest" description="Disordered" evidence="1">
    <location>
        <begin position="1"/>
        <end position="81"/>
    </location>
</feature>
<dbReference type="AlphaFoldDB" id="A0AAV9P291"/>
<accession>A0AAV9P291</accession>
<sequence length="406" mass="43557">MADETKFVPPHLRIRRPPKESQFLETTSGSQAVTSTGNSKETSPMEISPQSGEDAGVKLDTGTADAAAGATEDQAATTSTAGAGAGAIANATPNAEAFRQLLLQQHDVVKRSDTLLTQSNRLVTYPDSEDDEEPLTMMPSGRARAAAGTQTTAEATRRQQLPPINTGVNAANESSASTRGGRGNRSGRGGRARGRGGRGGQGRGGNASADRKSRWPTSAEQKPDPHRWDIKWDSDADSRRSTTWSTADGGADLQDWAGGMAPAPVDWDSRPAVMKGMYSTEKIQEWLGHHNQVMNGRNTVIPRDEIEVPKTNLIELGGRPLGEVAPAYWVPKTSQAWEELLAPPPGFCSDGDAADIQPFWETYQNNNQDGNLLEPRIQPPVSGIDPAEETTDQKLVPNPWAKPNHV</sequence>
<evidence type="ECO:0000256" key="1">
    <source>
        <dbReference type="SAM" id="MobiDB-lite"/>
    </source>
</evidence>
<feature type="compositionally biased region" description="Basic and acidic residues" evidence="1">
    <location>
        <begin position="221"/>
        <end position="240"/>
    </location>
</feature>
<gene>
    <name evidence="2" type="ORF">LTR77_008239</name>
</gene>
<feature type="compositionally biased region" description="Low complexity" evidence="1">
    <location>
        <begin position="60"/>
        <end position="81"/>
    </location>
</feature>
<comment type="caution">
    <text evidence="2">The sequence shown here is derived from an EMBL/GenBank/DDBJ whole genome shotgun (WGS) entry which is preliminary data.</text>
</comment>
<reference evidence="2 3" key="1">
    <citation type="submission" date="2023-08" db="EMBL/GenBank/DDBJ databases">
        <title>Black Yeasts Isolated from many extreme environments.</title>
        <authorList>
            <person name="Coleine C."/>
            <person name="Stajich J.E."/>
            <person name="Selbmann L."/>
        </authorList>
    </citation>
    <scope>NUCLEOTIDE SEQUENCE [LARGE SCALE GENOMIC DNA]</scope>
    <source>
        <strain evidence="2 3">CCFEE 5935</strain>
    </source>
</reference>
<keyword evidence="3" id="KW-1185">Reference proteome</keyword>
<feature type="compositionally biased region" description="Polar residues" evidence="1">
    <location>
        <begin position="23"/>
        <end position="42"/>
    </location>
</feature>
<feature type="region of interest" description="Disordered" evidence="1">
    <location>
        <begin position="110"/>
        <end position="255"/>
    </location>
</feature>
<dbReference type="GeneID" id="89929573"/>
<dbReference type="EMBL" id="JAVRRT010000013">
    <property type="protein sequence ID" value="KAK5166695.1"/>
    <property type="molecule type" value="Genomic_DNA"/>
</dbReference>
<feature type="compositionally biased region" description="Low complexity" evidence="1">
    <location>
        <begin position="141"/>
        <end position="160"/>
    </location>
</feature>
<organism evidence="2 3">
    <name type="scientific">Saxophila tyrrhenica</name>
    <dbReference type="NCBI Taxonomy" id="1690608"/>
    <lineage>
        <taxon>Eukaryota</taxon>
        <taxon>Fungi</taxon>
        <taxon>Dikarya</taxon>
        <taxon>Ascomycota</taxon>
        <taxon>Pezizomycotina</taxon>
        <taxon>Dothideomycetes</taxon>
        <taxon>Dothideomycetidae</taxon>
        <taxon>Mycosphaerellales</taxon>
        <taxon>Extremaceae</taxon>
        <taxon>Saxophila</taxon>
    </lineage>
</organism>
<evidence type="ECO:0000313" key="3">
    <source>
        <dbReference type="Proteomes" id="UP001337655"/>
    </source>
</evidence>
<name>A0AAV9P291_9PEZI</name>
<feature type="compositionally biased region" description="Polar residues" evidence="1">
    <location>
        <begin position="162"/>
        <end position="178"/>
    </location>
</feature>
<proteinExistence type="predicted"/>
<feature type="region of interest" description="Disordered" evidence="1">
    <location>
        <begin position="367"/>
        <end position="406"/>
    </location>
</feature>